<gene>
    <name evidence="1" type="ORF">SAMN06265376_11062</name>
</gene>
<dbReference type="OrthoDB" id="820612at2"/>
<dbReference type="Proteomes" id="UP000198379">
    <property type="component" value="Unassembled WGS sequence"/>
</dbReference>
<evidence type="ECO:0000313" key="1">
    <source>
        <dbReference type="EMBL" id="SNS29077.1"/>
    </source>
</evidence>
<dbReference type="AlphaFoldDB" id="A0A239D9Y5"/>
<keyword evidence="2" id="KW-1185">Reference proteome</keyword>
<name>A0A239D9Y5_9FLAO</name>
<accession>A0A239D9Y5</accession>
<proteinExistence type="predicted"/>
<protein>
    <submittedName>
        <fullName evidence="1">Uncharacterized protein</fullName>
    </submittedName>
</protein>
<sequence>MKKITIIILSLFLCIACDDEEKAIETVLVEVDRGAVLRTLQFNNGEFEINNPSSVFSIDIEEQDIEEGRLLSTVDVFVTFIDNTPAGNSVSTQRILLETLTPEDFATSDFSLPAITLDYTYAELLDATGLTIDQTNCKDQFRLDLDLNLSDGLTFNVTNSAGTVVNTTGFFKSPFTYLINIVEPISSDKFTGVYQYTSIEDGLFGPSFGPDRLFTIVNGHSNNFRQFEFGSGVNRVLIEFSIVCDAAVVTRYQKLAFTCTGANAFADPSDRVLIGPDIIPATIDPNDDTVFELHFLEAFEGFDAFCDYANFPSKVRFSKQ</sequence>
<dbReference type="RefSeq" id="WP_089373686.1">
    <property type="nucleotide sequence ID" value="NZ_BMEP01000010.1"/>
</dbReference>
<evidence type="ECO:0000313" key="2">
    <source>
        <dbReference type="Proteomes" id="UP000198379"/>
    </source>
</evidence>
<organism evidence="1 2">
    <name type="scientific">Dokdonia pacifica</name>
    <dbReference type="NCBI Taxonomy" id="1627892"/>
    <lineage>
        <taxon>Bacteria</taxon>
        <taxon>Pseudomonadati</taxon>
        <taxon>Bacteroidota</taxon>
        <taxon>Flavobacteriia</taxon>
        <taxon>Flavobacteriales</taxon>
        <taxon>Flavobacteriaceae</taxon>
        <taxon>Dokdonia</taxon>
    </lineage>
</organism>
<dbReference type="EMBL" id="FZNY01000010">
    <property type="protein sequence ID" value="SNS29077.1"/>
    <property type="molecule type" value="Genomic_DNA"/>
</dbReference>
<reference evidence="1 2" key="1">
    <citation type="submission" date="2017-06" db="EMBL/GenBank/DDBJ databases">
        <authorList>
            <person name="Kim H.J."/>
            <person name="Triplett B.A."/>
        </authorList>
    </citation>
    <scope>NUCLEOTIDE SEQUENCE [LARGE SCALE GENOMIC DNA]</scope>
    <source>
        <strain evidence="1 2">DSM 25597</strain>
    </source>
</reference>